<evidence type="ECO:0000313" key="4">
    <source>
        <dbReference type="EMBL" id="NRQ41564.1"/>
    </source>
</evidence>
<sequence length="641" mass="73537">MRIFRTLLISQLLSALILAMVALVIMVIYTQQQLISSQQNAHKAIEQIISHHITGDGKILSRQLDRSFALKSLRISQLDNTILHEQNLSGNKAPLATTLLQWFGTEFKPYIIRNQEQNIQVSYQLDFTERLQQFQLMLLVLFLLPFIIGWLPVLLSKSSISRSYRRTTAAVNDLIDRFITDPQKAEPDWQKIPPEFSDINTALQKLANYTRSQYNEMASNAHQIAEEAYKDPVTDLPNRNRFVQHYEENIRQNEQNDFGVFAITRCTELQTLNQTRGYQEGDSYIREIADILKKLAGTYKDYRIYRLNSSDFGLLLPRVTPKEAENFALQLQSRFNEYQKTSELDSVAYTGLVTYESGKALGELLAVADTSISLAQTKQPNAWHLQKESAGLEMASGSYGNQNWRNVIDDVLTNHRISLLVQLIQPSNRSAKAYSEILVRFKTQEGQILPTASFLAMAEKLDRIVAVDRLIIETALTTIKNKNLQDQYFGLNLSARCVHDDQFIIWLERRLLKDAHIAAKLIFEVTEFGLQQNLKTSKRFIDMVHRAGARITVEKFGVGITSFKFFRDLKPDFVKMDGSYTRHINEDKNNQYFMRLMIDLAHRIGVGVFAESVETQEEKHMLESLFIDGNQGYYVGKPAPI</sequence>
<dbReference type="SUPFAM" id="SSF55073">
    <property type="entry name" value="Nucleotide cyclase"/>
    <property type="match status" value="1"/>
</dbReference>
<evidence type="ECO:0000313" key="5">
    <source>
        <dbReference type="Proteomes" id="UP000523161"/>
    </source>
</evidence>
<dbReference type="InterPro" id="IPR043128">
    <property type="entry name" value="Rev_trsase/Diguanyl_cyclase"/>
</dbReference>
<organism evidence="4 5">
    <name type="scientific">Rheinheimera lutimaris</name>
    <dbReference type="NCBI Taxonomy" id="2740584"/>
    <lineage>
        <taxon>Bacteria</taxon>
        <taxon>Pseudomonadati</taxon>
        <taxon>Pseudomonadota</taxon>
        <taxon>Gammaproteobacteria</taxon>
        <taxon>Chromatiales</taxon>
        <taxon>Chromatiaceae</taxon>
        <taxon>Rheinheimera</taxon>
    </lineage>
</organism>
<evidence type="ECO:0000259" key="2">
    <source>
        <dbReference type="PROSITE" id="PS50883"/>
    </source>
</evidence>
<dbReference type="InterPro" id="IPR000160">
    <property type="entry name" value="GGDEF_dom"/>
</dbReference>
<dbReference type="CDD" id="cd01948">
    <property type="entry name" value="EAL"/>
    <property type="match status" value="1"/>
</dbReference>
<dbReference type="GO" id="GO:0071111">
    <property type="term" value="F:cyclic-guanylate-specific phosphodiesterase activity"/>
    <property type="evidence" value="ECO:0007669"/>
    <property type="project" value="InterPro"/>
</dbReference>
<dbReference type="PANTHER" id="PTHR33121:SF79">
    <property type="entry name" value="CYCLIC DI-GMP PHOSPHODIESTERASE PDED-RELATED"/>
    <property type="match status" value="1"/>
</dbReference>
<dbReference type="InterPro" id="IPR050706">
    <property type="entry name" value="Cyclic-di-GMP_PDE-like"/>
</dbReference>
<dbReference type="EMBL" id="JABSOD010000002">
    <property type="protein sequence ID" value="NRQ41564.1"/>
    <property type="molecule type" value="Genomic_DNA"/>
</dbReference>
<reference evidence="4 5" key="1">
    <citation type="submission" date="2020-06" db="EMBL/GenBank/DDBJ databases">
        <title>Rheinheimera sp. nov., a marine bacterium isolated from coastal.</title>
        <authorList>
            <person name="Yu Q."/>
            <person name="Qi Y."/>
            <person name="Pu J."/>
        </authorList>
    </citation>
    <scope>NUCLEOTIDE SEQUENCE [LARGE SCALE GENOMIC DNA]</scope>
    <source>
        <strain evidence="4 5">YQF-2</strain>
    </source>
</reference>
<dbReference type="InterPro" id="IPR001633">
    <property type="entry name" value="EAL_dom"/>
</dbReference>
<dbReference type="SMART" id="SM00267">
    <property type="entry name" value="GGDEF"/>
    <property type="match status" value="1"/>
</dbReference>
<feature type="transmembrane region" description="Helical" evidence="1">
    <location>
        <begin position="134"/>
        <end position="155"/>
    </location>
</feature>
<proteinExistence type="predicted"/>
<name>A0A7Y5EGP1_9GAMM</name>
<feature type="domain" description="GGDEF" evidence="3">
    <location>
        <begin position="257"/>
        <end position="388"/>
    </location>
</feature>
<dbReference type="Proteomes" id="UP000523161">
    <property type="component" value="Unassembled WGS sequence"/>
</dbReference>
<keyword evidence="1" id="KW-0472">Membrane</keyword>
<feature type="domain" description="EAL" evidence="2">
    <location>
        <begin position="401"/>
        <end position="641"/>
    </location>
</feature>
<keyword evidence="1" id="KW-0812">Transmembrane</keyword>
<dbReference type="PROSITE" id="PS50883">
    <property type="entry name" value="EAL"/>
    <property type="match status" value="1"/>
</dbReference>
<dbReference type="SUPFAM" id="SSF141868">
    <property type="entry name" value="EAL domain-like"/>
    <property type="match status" value="1"/>
</dbReference>
<dbReference type="RefSeq" id="WP_173499802.1">
    <property type="nucleotide sequence ID" value="NZ_JABSOD010000002.1"/>
</dbReference>
<keyword evidence="5" id="KW-1185">Reference proteome</keyword>
<dbReference type="Gene3D" id="3.30.70.270">
    <property type="match status" value="1"/>
</dbReference>
<comment type="caution">
    <text evidence="4">The sequence shown here is derived from an EMBL/GenBank/DDBJ whole genome shotgun (WGS) entry which is preliminary data.</text>
</comment>
<dbReference type="InterPro" id="IPR029787">
    <property type="entry name" value="Nucleotide_cyclase"/>
</dbReference>
<evidence type="ECO:0000259" key="3">
    <source>
        <dbReference type="PROSITE" id="PS50887"/>
    </source>
</evidence>
<evidence type="ECO:0000256" key="1">
    <source>
        <dbReference type="SAM" id="Phobius"/>
    </source>
</evidence>
<dbReference type="PROSITE" id="PS50887">
    <property type="entry name" value="GGDEF"/>
    <property type="match status" value="1"/>
</dbReference>
<dbReference type="SMART" id="SM00052">
    <property type="entry name" value="EAL"/>
    <property type="match status" value="1"/>
</dbReference>
<gene>
    <name evidence="4" type="ORF">HRH59_03105</name>
</gene>
<keyword evidence="1" id="KW-1133">Transmembrane helix</keyword>
<accession>A0A7Y5EGP1</accession>
<dbReference type="PANTHER" id="PTHR33121">
    <property type="entry name" value="CYCLIC DI-GMP PHOSPHODIESTERASE PDEF"/>
    <property type="match status" value="1"/>
</dbReference>
<dbReference type="Gene3D" id="3.20.20.450">
    <property type="entry name" value="EAL domain"/>
    <property type="match status" value="1"/>
</dbReference>
<dbReference type="InterPro" id="IPR035919">
    <property type="entry name" value="EAL_sf"/>
</dbReference>
<protein>
    <submittedName>
        <fullName evidence="4">GGDEF domain-containing protein</fullName>
    </submittedName>
</protein>
<dbReference type="AlphaFoldDB" id="A0A7Y5EGP1"/>
<dbReference type="Pfam" id="PF00990">
    <property type="entry name" value="GGDEF"/>
    <property type="match status" value="1"/>
</dbReference>
<dbReference type="Pfam" id="PF00563">
    <property type="entry name" value="EAL"/>
    <property type="match status" value="1"/>
</dbReference>